<protein>
    <submittedName>
        <fullName evidence="1">Uncharacterized protein</fullName>
    </submittedName>
</protein>
<reference evidence="1" key="1">
    <citation type="submission" date="2014-11" db="EMBL/GenBank/DDBJ databases">
        <authorList>
            <person name="Amaro Gonzalez C."/>
        </authorList>
    </citation>
    <scope>NUCLEOTIDE SEQUENCE</scope>
</reference>
<proteinExistence type="predicted"/>
<organism evidence="1">
    <name type="scientific">Anguilla anguilla</name>
    <name type="common">European freshwater eel</name>
    <name type="synonym">Muraena anguilla</name>
    <dbReference type="NCBI Taxonomy" id="7936"/>
    <lineage>
        <taxon>Eukaryota</taxon>
        <taxon>Metazoa</taxon>
        <taxon>Chordata</taxon>
        <taxon>Craniata</taxon>
        <taxon>Vertebrata</taxon>
        <taxon>Euteleostomi</taxon>
        <taxon>Actinopterygii</taxon>
        <taxon>Neopterygii</taxon>
        <taxon>Teleostei</taxon>
        <taxon>Anguilliformes</taxon>
        <taxon>Anguillidae</taxon>
        <taxon>Anguilla</taxon>
    </lineage>
</organism>
<evidence type="ECO:0000313" key="1">
    <source>
        <dbReference type="EMBL" id="JAI00391.1"/>
    </source>
</evidence>
<dbReference type="EMBL" id="GBXM01008187">
    <property type="protein sequence ID" value="JAI00391.1"/>
    <property type="molecule type" value="Transcribed_RNA"/>
</dbReference>
<sequence length="8" mass="874">MRLAVPGM</sequence>
<name>A0A0E9XEX4_ANGAN</name>
<accession>A0A0E9XEX4</accession>
<reference evidence="1" key="2">
    <citation type="journal article" date="2015" name="Fish Shellfish Immunol.">
        <title>Early steps in the European eel (Anguilla anguilla)-Vibrio vulnificus interaction in the gills: Role of the RtxA13 toxin.</title>
        <authorList>
            <person name="Callol A."/>
            <person name="Pajuelo D."/>
            <person name="Ebbesson L."/>
            <person name="Teles M."/>
            <person name="MacKenzie S."/>
            <person name="Amaro C."/>
        </authorList>
    </citation>
    <scope>NUCLEOTIDE SEQUENCE</scope>
</reference>